<proteinExistence type="predicted"/>
<dbReference type="RefSeq" id="WP_344645007.1">
    <property type="nucleotide sequence ID" value="NZ_BAAASS010000012.1"/>
</dbReference>
<keyword evidence="2" id="KW-1185">Reference proteome</keyword>
<protein>
    <submittedName>
        <fullName evidence="1">Uncharacterized protein</fullName>
    </submittedName>
</protein>
<dbReference type="EMBL" id="JBHSKL010000004">
    <property type="protein sequence ID" value="MFC5223895.1"/>
    <property type="molecule type" value="Genomic_DNA"/>
</dbReference>
<accession>A0ABW0D0P2</accession>
<name>A0ABW0D0P2_STRFI</name>
<gene>
    <name evidence="1" type="ORF">ACFPN6_04605</name>
</gene>
<evidence type="ECO:0000313" key="2">
    <source>
        <dbReference type="Proteomes" id="UP001596156"/>
    </source>
</evidence>
<evidence type="ECO:0000313" key="1">
    <source>
        <dbReference type="EMBL" id="MFC5223895.1"/>
    </source>
</evidence>
<comment type="caution">
    <text evidence="1">The sequence shown here is derived from an EMBL/GenBank/DDBJ whole genome shotgun (WGS) entry which is preliminary data.</text>
</comment>
<organism evidence="1 2">
    <name type="scientific">Streptomyces fimbriatus</name>
    <dbReference type="NCBI Taxonomy" id="68197"/>
    <lineage>
        <taxon>Bacteria</taxon>
        <taxon>Bacillati</taxon>
        <taxon>Actinomycetota</taxon>
        <taxon>Actinomycetes</taxon>
        <taxon>Kitasatosporales</taxon>
        <taxon>Streptomycetaceae</taxon>
        <taxon>Streptomyces</taxon>
    </lineage>
</organism>
<sequence length="217" mass="23448">MADTHGADASTGDYETRFAFQPGWIDLTLENPIHAEALGLAGAVMGRFNPLDRVVSDRDLLNDLTERALFLNSNEPDLAAAYYTPGGVGLADLRVDSYGDGDGSRPSPDEMTPLLLDWSNAKVVGDPDVRYLDLEAGPAVRVQAVVKARRFLGFGSQLTEFIKYAVFPPGVSYVVVVTVTWRSMTEADEIVQLTDELVSTMRQVPVDAAGNEIGPAD</sequence>
<reference evidence="2" key="1">
    <citation type="journal article" date="2019" name="Int. J. Syst. Evol. Microbiol.">
        <title>The Global Catalogue of Microorganisms (GCM) 10K type strain sequencing project: providing services to taxonomists for standard genome sequencing and annotation.</title>
        <authorList>
            <consortium name="The Broad Institute Genomics Platform"/>
            <consortium name="The Broad Institute Genome Sequencing Center for Infectious Disease"/>
            <person name="Wu L."/>
            <person name="Ma J."/>
        </authorList>
    </citation>
    <scope>NUCLEOTIDE SEQUENCE [LARGE SCALE GENOMIC DNA]</scope>
    <source>
        <strain evidence="2">CCM 8479</strain>
    </source>
</reference>
<dbReference type="Proteomes" id="UP001596156">
    <property type="component" value="Unassembled WGS sequence"/>
</dbReference>